<feature type="compositionally biased region" description="Basic residues" evidence="5">
    <location>
        <begin position="75"/>
        <end position="89"/>
    </location>
</feature>
<evidence type="ECO:0000256" key="5">
    <source>
        <dbReference type="SAM" id="MobiDB-lite"/>
    </source>
</evidence>
<feature type="compositionally biased region" description="Basic and acidic residues" evidence="5">
    <location>
        <begin position="411"/>
        <end position="420"/>
    </location>
</feature>
<evidence type="ECO:0008006" key="8">
    <source>
        <dbReference type="Google" id="ProtNLM"/>
    </source>
</evidence>
<accession>A0AAN6TXM5</accession>
<dbReference type="PANTHER" id="PTHR13408">
    <property type="entry name" value="DNA-DIRECTED RNA POLYMERASE III"/>
    <property type="match status" value="1"/>
</dbReference>
<evidence type="ECO:0000313" key="6">
    <source>
        <dbReference type="EMBL" id="KAK4122429.1"/>
    </source>
</evidence>
<feature type="compositionally biased region" description="Basic and acidic residues" evidence="5">
    <location>
        <begin position="272"/>
        <end position="286"/>
    </location>
</feature>
<evidence type="ECO:0000313" key="7">
    <source>
        <dbReference type="Proteomes" id="UP001302602"/>
    </source>
</evidence>
<feature type="region of interest" description="Disordered" evidence="5">
    <location>
        <begin position="1"/>
        <end position="98"/>
    </location>
</feature>
<dbReference type="EMBL" id="MU853231">
    <property type="protein sequence ID" value="KAK4122429.1"/>
    <property type="molecule type" value="Genomic_DNA"/>
</dbReference>
<reference evidence="6" key="1">
    <citation type="journal article" date="2023" name="Mol. Phylogenet. Evol.">
        <title>Genome-scale phylogeny and comparative genomics of the fungal order Sordariales.</title>
        <authorList>
            <person name="Hensen N."/>
            <person name="Bonometti L."/>
            <person name="Westerberg I."/>
            <person name="Brannstrom I.O."/>
            <person name="Guillou S."/>
            <person name="Cros-Aarteil S."/>
            <person name="Calhoun S."/>
            <person name="Haridas S."/>
            <person name="Kuo A."/>
            <person name="Mondo S."/>
            <person name="Pangilinan J."/>
            <person name="Riley R."/>
            <person name="LaButti K."/>
            <person name="Andreopoulos B."/>
            <person name="Lipzen A."/>
            <person name="Chen C."/>
            <person name="Yan M."/>
            <person name="Daum C."/>
            <person name="Ng V."/>
            <person name="Clum A."/>
            <person name="Steindorff A."/>
            <person name="Ohm R.A."/>
            <person name="Martin F."/>
            <person name="Silar P."/>
            <person name="Natvig D.O."/>
            <person name="Lalanne C."/>
            <person name="Gautier V."/>
            <person name="Ament-Velasquez S.L."/>
            <person name="Kruys A."/>
            <person name="Hutchinson M.I."/>
            <person name="Powell A.J."/>
            <person name="Barry K."/>
            <person name="Miller A.N."/>
            <person name="Grigoriev I.V."/>
            <person name="Debuchy R."/>
            <person name="Gladieux P."/>
            <person name="Hiltunen Thoren M."/>
            <person name="Johannesson H."/>
        </authorList>
    </citation>
    <scope>NUCLEOTIDE SEQUENCE</scope>
    <source>
        <strain evidence="6">CBS 731.68</strain>
    </source>
</reference>
<dbReference type="GO" id="GO:0005666">
    <property type="term" value="C:RNA polymerase III complex"/>
    <property type="evidence" value="ECO:0007669"/>
    <property type="project" value="InterPro"/>
</dbReference>
<comment type="caution">
    <text evidence="6">The sequence shown here is derived from an EMBL/GenBank/DDBJ whole genome shotgun (WGS) entry which is preliminary data.</text>
</comment>
<dbReference type="InterPro" id="IPR007811">
    <property type="entry name" value="RPC4"/>
</dbReference>
<keyword evidence="7" id="KW-1185">Reference proteome</keyword>
<evidence type="ECO:0000256" key="4">
    <source>
        <dbReference type="ARBA" id="ARBA00023242"/>
    </source>
</evidence>
<protein>
    <recommendedName>
        <fullName evidence="8">RNA polymerase III RPC4</fullName>
    </recommendedName>
</protein>
<name>A0AAN6TXM5_9PEZI</name>
<feature type="region of interest" description="Disordered" evidence="5">
    <location>
        <begin position="113"/>
        <end position="146"/>
    </location>
</feature>
<feature type="region of interest" description="Disordered" evidence="5">
    <location>
        <begin position="389"/>
        <end position="420"/>
    </location>
</feature>
<gene>
    <name evidence="6" type="ORF">N657DRAFT_576128</name>
</gene>
<dbReference type="PANTHER" id="PTHR13408:SF0">
    <property type="entry name" value="DNA-DIRECTED RNA POLYMERASE III SUBUNIT RPC4"/>
    <property type="match status" value="1"/>
</dbReference>
<reference evidence="6" key="2">
    <citation type="submission" date="2023-05" db="EMBL/GenBank/DDBJ databases">
        <authorList>
            <consortium name="Lawrence Berkeley National Laboratory"/>
            <person name="Steindorff A."/>
            <person name="Hensen N."/>
            <person name="Bonometti L."/>
            <person name="Westerberg I."/>
            <person name="Brannstrom I.O."/>
            <person name="Guillou S."/>
            <person name="Cros-Aarteil S."/>
            <person name="Calhoun S."/>
            <person name="Haridas S."/>
            <person name="Kuo A."/>
            <person name="Mondo S."/>
            <person name="Pangilinan J."/>
            <person name="Riley R."/>
            <person name="Labutti K."/>
            <person name="Andreopoulos B."/>
            <person name="Lipzen A."/>
            <person name="Chen C."/>
            <person name="Yanf M."/>
            <person name="Daum C."/>
            <person name="Ng V."/>
            <person name="Clum A."/>
            <person name="Ohm R."/>
            <person name="Martin F."/>
            <person name="Silar P."/>
            <person name="Natvig D."/>
            <person name="Lalanne C."/>
            <person name="Gautier V."/>
            <person name="Ament-Velasquez S.L."/>
            <person name="Kruys A."/>
            <person name="Hutchinson M.I."/>
            <person name="Powell A.J."/>
            <person name="Barry K."/>
            <person name="Miller A.N."/>
            <person name="Grigoriev I.V."/>
            <person name="Debuchy R."/>
            <person name="Gladieux P."/>
            <person name="Thoren M.H."/>
            <person name="Johannesson H."/>
        </authorList>
    </citation>
    <scope>NUCLEOTIDE SEQUENCE</scope>
    <source>
        <strain evidence="6">CBS 731.68</strain>
    </source>
</reference>
<organism evidence="6 7">
    <name type="scientific">Parathielavia appendiculata</name>
    <dbReference type="NCBI Taxonomy" id="2587402"/>
    <lineage>
        <taxon>Eukaryota</taxon>
        <taxon>Fungi</taxon>
        <taxon>Dikarya</taxon>
        <taxon>Ascomycota</taxon>
        <taxon>Pezizomycotina</taxon>
        <taxon>Sordariomycetes</taxon>
        <taxon>Sordariomycetidae</taxon>
        <taxon>Sordariales</taxon>
        <taxon>Chaetomiaceae</taxon>
        <taxon>Parathielavia</taxon>
    </lineage>
</organism>
<evidence type="ECO:0000256" key="2">
    <source>
        <dbReference type="ARBA" id="ARBA00022478"/>
    </source>
</evidence>
<keyword evidence="4" id="KW-0539">Nucleus</keyword>
<dbReference type="GeneID" id="87825923"/>
<evidence type="ECO:0000256" key="3">
    <source>
        <dbReference type="ARBA" id="ARBA00023163"/>
    </source>
</evidence>
<dbReference type="GO" id="GO:0042797">
    <property type="term" value="P:tRNA transcription by RNA polymerase III"/>
    <property type="evidence" value="ECO:0007669"/>
    <property type="project" value="TreeGrafter"/>
</dbReference>
<feature type="region of interest" description="Disordered" evidence="5">
    <location>
        <begin position="233"/>
        <end position="309"/>
    </location>
</feature>
<keyword evidence="3" id="KW-0804">Transcription</keyword>
<dbReference type="RefSeq" id="XP_062646200.1">
    <property type="nucleotide sequence ID" value="XM_062789153.1"/>
</dbReference>
<proteinExistence type="predicted"/>
<feature type="compositionally biased region" description="Acidic residues" evidence="5">
    <location>
        <begin position="235"/>
        <end position="246"/>
    </location>
</feature>
<dbReference type="Proteomes" id="UP001302602">
    <property type="component" value="Unassembled WGS sequence"/>
</dbReference>
<dbReference type="AlphaFoldDB" id="A0AAN6TXM5"/>
<feature type="compositionally biased region" description="Basic and acidic residues" evidence="5">
    <location>
        <begin position="47"/>
        <end position="74"/>
    </location>
</feature>
<dbReference type="GO" id="GO:0003677">
    <property type="term" value="F:DNA binding"/>
    <property type="evidence" value="ECO:0007669"/>
    <property type="project" value="InterPro"/>
</dbReference>
<keyword evidence="2" id="KW-0240">DNA-directed RNA polymerase</keyword>
<evidence type="ECO:0000256" key="1">
    <source>
        <dbReference type="ARBA" id="ARBA00004123"/>
    </source>
</evidence>
<comment type="subcellular location">
    <subcellularLocation>
        <location evidence="1">Nucleus</location>
    </subcellularLocation>
</comment>
<dbReference type="Pfam" id="PF05132">
    <property type="entry name" value="RNA_pol_Rpc4"/>
    <property type="match status" value="1"/>
</dbReference>
<feature type="compositionally biased region" description="Low complexity" evidence="5">
    <location>
        <begin position="20"/>
        <end position="39"/>
    </location>
</feature>
<sequence length="514" mass="55392">MVVPSDNPPSSEGLNVPTVSREASSTPAPTSSSRGSAASKFKPKAVRRSETERARIAEEQLRIQEQRNAEEARRLARLNRGRGRGRARGRGGFNFRTAGAAGPLAAGLSFGSGGSSGQGGYAFASSSGYVKNEGQGQGERSTYGASGIVDNSRINADLLYNYVEISDEEDQASITSTQKKKKKPIMPMGIRRVEHKDEGVTMTTAAEIEAQEKAGAVEEESDDDALFVSRAAQVEDFDEAPMDEGVGEPAQTRNIKKEEVEAGAMDLDELPEGQRIKAPESPELKKKVLVGQQKAKKSSAPKDPEAEAIANDLQRMLNLFTVRGEDGQVAEDGTANNAALEGHMFLFQFPPVLPPLHVVPRDGTSANPIAIKPEPDDDVVMLNEPPVNIDLTQDDNAKVKKEDEGEEEPEGQAKEKSDELKEGGYIGNLVVRKSGKVELSWGGQKLELMPGIQSNFLSTAVLIEHADKKPDDPSQMAGVAYGMGKIQGSFTLAPVWGDEEEWVVDPKDLEVPEK</sequence>